<gene>
    <name evidence="2" type="ORF">Tco_0683513</name>
</gene>
<sequence length="209" mass="24092">MAPRSGDDKYVVHEEKKSAKKEVSTEDALNTAQPKVSIDKEEVSTDKPEEAPTTTTLPIYFGDDETIAQVLIIMSQNKEKFKEKEKEVKLKDVEETKRPRPTSTRSLLTLKPLPKIDPKYKGKKKIEEEDESDTESEGITEAEKKFKQLARDEEVARKARINADKILAKKLQEEEREMYTFEQRAKLLHDSIAAQRRFLAQQRSEANQK</sequence>
<comment type="caution">
    <text evidence="2">The sequence shown here is derived from an EMBL/GenBank/DDBJ whole genome shotgun (WGS) entry which is preliminary data.</text>
</comment>
<organism evidence="2 3">
    <name type="scientific">Tanacetum coccineum</name>
    <dbReference type="NCBI Taxonomy" id="301880"/>
    <lineage>
        <taxon>Eukaryota</taxon>
        <taxon>Viridiplantae</taxon>
        <taxon>Streptophyta</taxon>
        <taxon>Embryophyta</taxon>
        <taxon>Tracheophyta</taxon>
        <taxon>Spermatophyta</taxon>
        <taxon>Magnoliopsida</taxon>
        <taxon>eudicotyledons</taxon>
        <taxon>Gunneridae</taxon>
        <taxon>Pentapetalae</taxon>
        <taxon>asterids</taxon>
        <taxon>campanulids</taxon>
        <taxon>Asterales</taxon>
        <taxon>Asteraceae</taxon>
        <taxon>Asteroideae</taxon>
        <taxon>Anthemideae</taxon>
        <taxon>Anthemidinae</taxon>
        <taxon>Tanacetum</taxon>
    </lineage>
</organism>
<feature type="region of interest" description="Disordered" evidence="1">
    <location>
        <begin position="1"/>
        <end position="58"/>
    </location>
</feature>
<reference evidence="2" key="1">
    <citation type="journal article" date="2022" name="Int. J. Mol. Sci.">
        <title>Draft Genome of Tanacetum Coccineum: Genomic Comparison of Closely Related Tanacetum-Family Plants.</title>
        <authorList>
            <person name="Yamashiro T."/>
            <person name="Shiraishi A."/>
            <person name="Nakayama K."/>
            <person name="Satake H."/>
        </authorList>
    </citation>
    <scope>NUCLEOTIDE SEQUENCE</scope>
</reference>
<feature type="region of interest" description="Disordered" evidence="1">
    <location>
        <begin position="83"/>
        <end position="141"/>
    </location>
</feature>
<feature type="compositionally biased region" description="Basic and acidic residues" evidence="1">
    <location>
        <begin position="1"/>
        <end position="24"/>
    </location>
</feature>
<evidence type="ECO:0000313" key="3">
    <source>
        <dbReference type="Proteomes" id="UP001151760"/>
    </source>
</evidence>
<keyword evidence="3" id="KW-1185">Reference proteome</keyword>
<reference evidence="2" key="2">
    <citation type="submission" date="2022-01" db="EMBL/GenBank/DDBJ databases">
        <authorList>
            <person name="Yamashiro T."/>
            <person name="Shiraishi A."/>
            <person name="Satake H."/>
            <person name="Nakayama K."/>
        </authorList>
    </citation>
    <scope>NUCLEOTIDE SEQUENCE</scope>
</reference>
<feature type="compositionally biased region" description="Acidic residues" evidence="1">
    <location>
        <begin position="128"/>
        <end position="140"/>
    </location>
</feature>
<dbReference type="EMBL" id="BQNB010009827">
    <property type="protein sequence ID" value="GJS68948.1"/>
    <property type="molecule type" value="Genomic_DNA"/>
</dbReference>
<feature type="compositionally biased region" description="Basic and acidic residues" evidence="1">
    <location>
        <begin position="37"/>
        <end position="50"/>
    </location>
</feature>
<accession>A0ABQ4XVM6</accession>
<evidence type="ECO:0000313" key="2">
    <source>
        <dbReference type="EMBL" id="GJS68948.1"/>
    </source>
</evidence>
<evidence type="ECO:0000256" key="1">
    <source>
        <dbReference type="SAM" id="MobiDB-lite"/>
    </source>
</evidence>
<protein>
    <submittedName>
        <fullName evidence="2">Uncharacterized protein</fullName>
    </submittedName>
</protein>
<feature type="compositionally biased region" description="Basic and acidic residues" evidence="1">
    <location>
        <begin position="83"/>
        <end position="98"/>
    </location>
</feature>
<name>A0ABQ4XVM6_9ASTR</name>
<dbReference type="Proteomes" id="UP001151760">
    <property type="component" value="Unassembled WGS sequence"/>
</dbReference>
<proteinExistence type="predicted"/>